<protein>
    <submittedName>
        <fullName evidence="2">Uncharacterized protein</fullName>
    </submittedName>
</protein>
<dbReference type="Proteomes" id="UP000069443">
    <property type="component" value="Unassembled WGS sequence"/>
</dbReference>
<evidence type="ECO:0000256" key="1">
    <source>
        <dbReference type="SAM" id="MobiDB-lite"/>
    </source>
</evidence>
<dbReference type="OrthoDB" id="4472395at2"/>
<evidence type="ECO:0000313" key="3">
    <source>
        <dbReference type="Proteomes" id="UP000069443"/>
    </source>
</evidence>
<feature type="compositionally biased region" description="Basic and acidic residues" evidence="1">
    <location>
        <begin position="100"/>
        <end position="124"/>
    </location>
</feature>
<proteinExistence type="predicted"/>
<dbReference type="RefSeq" id="WP_062655699.1">
    <property type="nucleotide sequence ID" value="NZ_BCSY01000035.1"/>
</dbReference>
<feature type="region of interest" description="Disordered" evidence="1">
    <location>
        <begin position="98"/>
        <end position="124"/>
    </location>
</feature>
<evidence type="ECO:0000313" key="2">
    <source>
        <dbReference type="EMBL" id="GAS94390.1"/>
    </source>
</evidence>
<sequence length="124" mass="13853">MAGLQWIRLDTTFPDNPKIMDLVDRNLHRVAFAHIEMMCHVGKTLTDGYFAEGALRRYAITKKDAGIAVESGLWVPSRGGGFEINGWAEHNPVDDAAMARSEKARRAAEKRWRDQRGDGDAQAV</sequence>
<dbReference type="AlphaFoldDB" id="A0A100WA82"/>
<comment type="caution">
    <text evidence="2">The sequence shown here is derived from an EMBL/GenBank/DDBJ whole genome shotgun (WGS) entry which is preliminary data.</text>
</comment>
<reference evidence="3" key="1">
    <citation type="journal article" date="2016" name="Genome Announc.">
        <title>Draft Genome Sequences of Five Rapidly Growing Mycobacterium Species, M. thermoresistibile, M. fortuitum subsp. acetamidolyticum, M. canariasense, M. brisbanense, and M. novocastrense.</title>
        <authorList>
            <person name="Katahira K."/>
            <person name="Ogura Y."/>
            <person name="Gotoh Y."/>
            <person name="Hayashi T."/>
        </authorList>
    </citation>
    <scope>NUCLEOTIDE SEQUENCE [LARGE SCALE GENOMIC DNA]</scope>
    <source>
        <strain evidence="3">JCM15298</strain>
    </source>
</reference>
<accession>A0A100WA82</accession>
<organism evidence="2 3">
    <name type="scientific">Mycolicibacterium canariasense</name>
    <name type="common">Mycobacterium canariasense</name>
    <dbReference type="NCBI Taxonomy" id="228230"/>
    <lineage>
        <taxon>Bacteria</taxon>
        <taxon>Bacillati</taxon>
        <taxon>Actinomycetota</taxon>
        <taxon>Actinomycetes</taxon>
        <taxon>Mycobacteriales</taxon>
        <taxon>Mycobacteriaceae</taxon>
        <taxon>Mycolicibacterium</taxon>
    </lineage>
</organism>
<keyword evidence="3" id="KW-1185">Reference proteome</keyword>
<gene>
    <name evidence="2" type="ORF">RMCC_1356</name>
</gene>
<dbReference type="EMBL" id="BCSY01000035">
    <property type="protein sequence ID" value="GAS94390.1"/>
    <property type="molecule type" value="Genomic_DNA"/>
</dbReference>
<reference evidence="3" key="2">
    <citation type="submission" date="2016-02" db="EMBL/GenBank/DDBJ databases">
        <title>Draft genome sequence of five rapidly growing Mycobacterium species.</title>
        <authorList>
            <person name="Katahira K."/>
            <person name="Gotou Y."/>
            <person name="Iida K."/>
            <person name="Ogura Y."/>
            <person name="Hayashi T."/>
        </authorList>
    </citation>
    <scope>NUCLEOTIDE SEQUENCE [LARGE SCALE GENOMIC DNA]</scope>
    <source>
        <strain evidence="3">JCM15298</strain>
    </source>
</reference>
<name>A0A100WA82_MYCCR</name>
<dbReference type="STRING" id="228230.RMCC_1356"/>